<gene>
    <name evidence="1" type="ORF">EJ02DRAFT_456836</name>
</gene>
<name>A0A6A5SJD4_9PLEO</name>
<keyword evidence="2" id="KW-1185">Reference proteome</keyword>
<sequence>MPPTGIQGHVFTLMGAVSDIGSATAKLLIVNGASASLGDKDEEAVCASTPLLRN</sequence>
<protein>
    <recommendedName>
        <fullName evidence="3">NAD(P)-binding protein</fullName>
    </recommendedName>
</protein>
<dbReference type="Proteomes" id="UP000800038">
    <property type="component" value="Unassembled WGS sequence"/>
</dbReference>
<evidence type="ECO:0000313" key="2">
    <source>
        <dbReference type="Proteomes" id="UP000800038"/>
    </source>
</evidence>
<evidence type="ECO:0008006" key="3">
    <source>
        <dbReference type="Google" id="ProtNLM"/>
    </source>
</evidence>
<reference evidence="1" key="1">
    <citation type="journal article" date="2020" name="Stud. Mycol.">
        <title>101 Dothideomycetes genomes: a test case for predicting lifestyles and emergence of pathogens.</title>
        <authorList>
            <person name="Haridas S."/>
            <person name="Albert R."/>
            <person name="Binder M."/>
            <person name="Bloem J."/>
            <person name="Labutti K."/>
            <person name="Salamov A."/>
            <person name="Andreopoulos B."/>
            <person name="Baker S."/>
            <person name="Barry K."/>
            <person name="Bills G."/>
            <person name="Bluhm B."/>
            <person name="Cannon C."/>
            <person name="Castanera R."/>
            <person name="Culley D."/>
            <person name="Daum C."/>
            <person name="Ezra D."/>
            <person name="Gonzalez J."/>
            <person name="Henrissat B."/>
            <person name="Kuo A."/>
            <person name="Liang C."/>
            <person name="Lipzen A."/>
            <person name="Lutzoni F."/>
            <person name="Magnuson J."/>
            <person name="Mondo S."/>
            <person name="Nolan M."/>
            <person name="Ohm R."/>
            <person name="Pangilinan J."/>
            <person name="Park H.-J."/>
            <person name="Ramirez L."/>
            <person name="Alfaro M."/>
            <person name="Sun H."/>
            <person name="Tritt A."/>
            <person name="Yoshinaga Y."/>
            <person name="Zwiers L.-H."/>
            <person name="Turgeon B."/>
            <person name="Goodwin S."/>
            <person name="Spatafora J."/>
            <person name="Crous P."/>
            <person name="Grigoriev I."/>
        </authorList>
    </citation>
    <scope>NUCLEOTIDE SEQUENCE</scope>
    <source>
        <strain evidence="1">CBS 161.51</strain>
    </source>
</reference>
<accession>A0A6A5SJD4</accession>
<organism evidence="1 2">
    <name type="scientific">Clathrospora elynae</name>
    <dbReference type="NCBI Taxonomy" id="706981"/>
    <lineage>
        <taxon>Eukaryota</taxon>
        <taxon>Fungi</taxon>
        <taxon>Dikarya</taxon>
        <taxon>Ascomycota</taxon>
        <taxon>Pezizomycotina</taxon>
        <taxon>Dothideomycetes</taxon>
        <taxon>Pleosporomycetidae</taxon>
        <taxon>Pleosporales</taxon>
        <taxon>Diademaceae</taxon>
        <taxon>Clathrospora</taxon>
    </lineage>
</organism>
<dbReference type="AlphaFoldDB" id="A0A6A5SJD4"/>
<evidence type="ECO:0000313" key="1">
    <source>
        <dbReference type="EMBL" id="KAF1939539.1"/>
    </source>
</evidence>
<dbReference type="EMBL" id="ML976079">
    <property type="protein sequence ID" value="KAF1939539.1"/>
    <property type="molecule type" value="Genomic_DNA"/>
</dbReference>
<proteinExistence type="predicted"/>